<proteinExistence type="predicted"/>
<evidence type="ECO:0000313" key="1">
    <source>
        <dbReference type="EMBL" id="TQE08896.1"/>
    </source>
</evidence>
<dbReference type="AlphaFoldDB" id="A0A540NCZ4"/>
<name>A0A540NCZ4_MALBA</name>
<sequence length="93" mass="10197">MRSIVSLWEATLALGGMQTQRDLLLMTKFGKNTLGLSQTKEAFIKKSCDDFEDLQIVLGDATTTGKHSLGLGEETDAKTFVVEDRQGGTEEDE</sequence>
<reference evidence="1 2" key="1">
    <citation type="journal article" date="2019" name="G3 (Bethesda)">
        <title>Sequencing of a Wild Apple (Malus baccata) Genome Unravels the Differences Between Cultivated and Wild Apple Species Regarding Disease Resistance and Cold Tolerance.</title>
        <authorList>
            <person name="Chen X."/>
        </authorList>
    </citation>
    <scope>NUCLEOTIDE SEQUENCE [LARGE SCALE GENOMIC DNA]</scope>
    <source>
        <strain evidence="2">cv. Shandingzi</strain>
        <tissue evidence="1">Leaves</tissue>
    </source>
</reference>
<protein>
    <submittedName>
        <fullName evidence="1">Uncharacterized protein</fullName>
    </submittedName>
</protein>
<dbReference type="EMBL" id="VIEB01000063">
    <property type="protein sequence ID" value="TQE08896.1"/>
    <property type="molecule type" value="Genomic_DNA"/>
</dbReference>
<accession>A0A540NCZ4</accession>
<comment type="caution">
    <text evidence="1">The sequence shown here is derived from an EMBL/GenBank/DDBJ whole genome shotgun (WGS) entry which is preliminary data.</text>
</comment>
<keyword evidence="2" id="KW-1185">Reference proteome</keyword>
<organism evidence="1 2">
    <name type="scientific">Malus baccata</name>
    <name type="common">Siberian crab apple</name>
    <name type="synonym">Pyrus baccata</name>
    <dbReference type="NCBI Taxonomy" id="106549"/>
    <lineage>
        <taxon>Eukaryota</taxon>
        <taxon>Viridiplantae</taxon>
        <taxon>Streptophyta</taxon>
        <taxon>Embryophyta</taxon>
        <taxon>Tracheophyta</taxon>
        <taxon>Spermatophyta</taxon>
        <taxon>Magnoliopsida</taxon>
        <taxon>eudicotyledons</taxon>
        <taxon>Gunneridae</taxon>
        <taxon>Pentapetalae</taxon>
        <taxon>rosids</taxon>
        <taxon>fabids</taxon>
        <taxon>Rosales</taxon>
        <taxon>Rosaceae</taxon>
        <taxon>Amygdaloideae</taxon>
        <taxon>Maleae</taxon>
        <taxon>Malus</taxon>
    </lineage>
</organism>
<evidence type="ECO:0000313" key="2">
    <source>
        <dbReference type="Proteomes" id="UP000315295"/>
    </source>
</evidence>
<dbReference type="Proteomes" id="UP000315295">
    <property type="component" value="Unassembled WGS sequence"/>
</dbReference>
<gene>
    <name evidence="1" type="ORF">C1H46_005510</name>
</gene>